<feature type="compositionally biased region" description="Polar residues" evidence="7">
    <location>
        <begin position="124"/>
        <end position="135"/>
    </location>
</feature>
<evidence type="ECO:0000256" key="2">
    <source>
        <dbReference type="ARBA" id="ARBA00005643"/>
    </source>
</evidence>
<feature type="region of interest" description="Disordered" evidence="7">
    <location>
        <begin position="729"/>
        <end position="765"/>
    </location>
</feature>
<dbReference type="STRING" id="5601.A0A0D2FAI2"/>
<dbReference type="Gene3D" id="1.10.10.10">
    <property type="entry name" value="Winged helix-like DNA-binding domain superfamily/Winged helix DNA-binding domain"/>
    <property type="match status" value="1"/>
</dbReference>
<protein>
    <recommendedName>
        <fullName evidence="3">Vacuolar membrane-associated protein IML1</fullName>
    </recommendedName>
    <alternativeName>
        <fullName evidence="4">Vacuolar membrane-associated protein iml1</fullName>
    </alternativeName>
</protein>
<dbReference type="Pfam" id="PF12257">
    <property type="entry name" value="IML1"/>
    <property type="match status" value="1"/>
</dbReference>
<feature type="region of interest" description="Disordered" evidence="7">
    <location>
        <begin position="1856"/>
        <end position="1902"/>
    </location>
</feature>
<dbReference type="SUPFAM" id="SSF46785">
    <property type="entry name" value="Winged helix' DNA-binding domain"/>
    <property type="match status" value="1"/>
</dbReference>
<dbReference type="GO" id="GO:0035556">
    <property type="term" value="P:intracellular signal transduction"/>
    <property type="evidence" value="ECO:0007669"/>
    <property type="project" value="InterPro"/>
</dbReference>
<evidence type="ECO:0000256" key="3">
    <source>
        <dbReference type="ARBA" id="ARBA00018529"/>
    </source>
</evidence>
<gene>
    <name evidence="9" type="ORF">PV04_08879</name>
</gene>
<evidence type="ECO:0000313" key="10">
    <source>
        <dbReference type="Proteomes" id="UP000054266"/>
    </source>
</evidence>
<dbReference type="Pfam" id="PF19418">
    <property type="entry name" value="DEPDC5_CTD"/>
    <property type="match status" value="1"/>
</dbReference>
<evidence type="ECO:0000259" key="8">
    <source>
        <dbReference type="PROSITE" id="PS50186"/>
    </source>
</evidence>
<accession>A0A0D2FAI2</accession>
<dbReference type="InterPro" id="IPR000591">
    <property type="entry name" value="DEP_dom"/>
</dbReference>
<feature type="domain" description="DEP" evidence="8">
    <location>
        <begin position="1337"/>
        <end position="1412"/>
    </location>
</feature>
<dbReference type="PROSITE" id="PS50186">
    <property type="entry name" value="DEP"/>
    <property type="match status" value="1"/>
</dbReference>
<dbReference type="Pfam" id="PF00610">
    <property type="entry name" value="DEP"/>
    <property type="match status" value="1"/>
</dbReference>
<dbReference type="GO" id="GO:0010508">
    <property type="term" value="P:positive regulation of autophagy"/>
    <property type="evidence" value="ECO:0007669"/>
    <property type="project" value="TreeGrafter"/>
</dbReference>
<feature type="region of interest" description="Disordered" evidence="7">
    <location>
        <begin position="1425"/>
        <end position="1458"/>
    </location>
</feature>
<feature type="compositionally biased region" description="Low complexity" evidence="7">
    <location>
        <begin position="671"/>
        <end position="681"/>
    </location>
</feature>
<feature type="compositionally biased region" description="Basic and acidic residues" evidence="7">
    <location>
        <begin position="1682"/>
        <end position="1693"/>
    </location>
</feature>
<feature type="compositionally biased region" description="Basic residues" evidence="7">
    <location>
        <begin position="657"/>
        <end position="670"/>
    </location>
</feature>
<evidence type="ECO:0000256" key="7">
    <source>
        <dbReference type="SAM" id="MobiDB-lite"/>
    </source>
</evidence>
<dbReference type="GO" id="GO:1904262">
    <property type="term" value="P:negative regulation of TORC1 signaling"/>
    <property type="evidence" value="ECO:0007669"/>
    <property type="project" value="TreeGrafter"/>
</dbReference>
<comment type="subcellular location">
    <subcellularLocation>
        <location evidence="1">Vacuole membrane</location>
        <topology evidence="1">Peripheral membrane protein</topology>
    </subcellularLocation>
</comment>
<dbReference type="Pfam" id="PF24438">
    <property type="entry name" value="IML1_N_fung"/>
    <property type="match status" value="1"/>
</dbReference>
<dbReference type="GO" id="GO:0005774">
    <property type="term" value="C:vacuolar membrane"/>
    <property type="evidence" value="ECO:0007669"/>
    <property type="project" value="UniProtKB-SubCell"/>
</dbReference>
<keyword evidence="10" id="KW-1185">Reference proteome</keyword>
<feature type="region of interest" description="Disordered" evidence="7">
    <location>
        <begin position="1679"/>
        <end position="1704"/>
    </location>
</feature>
<sequence length="1932" mass="215691">MACHVAACLAWRLARDSIPLRLCPASQEPATTADNDIETQLSMERKPPHRRTSSGSTLRATLSSQSAPPPPPSVRASLWIHDDNFSPEDVILNESVLEDLAIREGSLIKIFPAPETSDVRDFQSPDSEQGDSVRNTGPLAEANDVSGSKDHYLCIAKFAPAEFKARQANLQVSIKGHIATAFGFRPRSHVRIVPASFEECTASHVEFSFRDTYLARSDMWRLVGQELAGRTVYAGQKITYMGTIKLTVKAIHVHHHRVSTAFFAGTTIPIFRSEAARYVLFIQMSSEMWDFDSEGNGEIMFNRVINGFLPDLFKRWTDLEVRHLVSIVLFGRLEYDKVDLARNKDRRLEVAPTSGAPNMTARQYQDFYRVVVTDMASAQWTTILDELKKDFRVFLRDISLHTSNQDEIGKDITKPRPVRIAGRPSTALKGNILEAINIASTQFAHDFEDRDLIRTGVSIVVVTAGTGLFEVNRDLLNLTSQNLTNNGVGIDIVCLSKMPLHSVPLFKYRSVGAEEPLLSSVTEDVSAEERHYSSSTSFFDSIQPRKLSPAVSSTATNSTRFFASFMSGWSNSGLQGWSYGIPQWIDLSYWSADTEPVEIGTLADASKTIDGPSKHKKGPFVPRVRMYEIQMMGLMELGMADMSIPYMTETQGATVGRPKRRMSKHHRTSRSRSLSHSPTLSRKGRLSTEPRRPVPGLLSSHAKAFGSVFDRMEEYDSALFQMHVGSDATKAPKAQNRPSTVIGTAPSISPEKSHQDIKAPKSGSGLTKVLTNKSLNTPFRPQLPSLVSADASSSNITIKKTPEAAKVNRTLNYALRGLAPPIRAVASTEVNITNAQAQLPFGNLGYSRPTVATTAASISSVSTNSVVMENASPAASERSPRSQSRLDDAPSKPISINTPLRKVRDDGLGESQGSNSTARRIKNHISVVKADTGSKHEPDSESSISTESDGSDVSDGVETAESQLGMSVASSVPKSTLPFVRNVNASNPLKRHPERETLYGRWQHLYPRKPRAATVKWRSLCTPASVPLTTEDFPTKDELEMDFDSMTYELSLTHSNDLLGEPESRDILLREMLALRFAHGYQLVVGPTLLETWGPGTCDSSSFFTPNLVRPDGSFIVMSMGNTIQKISLEQDDRLRVTRFLRRPPAVKPSAPQQINYYPNIRTILSEAYKLRDMHFNGFSEQYPWEAADKYLKNQQRQPDVDVQALRFWRARFVLIPVAPPASSWRPASSEPEESEEEIHLRGIRALTQMWQRARYVPLDERRPAHNRLNTMKRKDRNPLRINMETLNPSELVATELDKLVAAEEAGEGQNTQILPEAEQFERDSFALPKLAQALQGENGIEIKTRRWHWRLHYSCFMGEDLTNWLVHNFRDIDTREEAVELGNDLMRENLFEHVNSKHIFKDGNYFYSIKPEFRIQRSDARQSWFPASRRSERSVPPTPATEHPNREVLGGRSRSGSNLAVHGQVASELAKTLADKKKRTVTLSKLIRIDVDTRKRSNRPEIVNLHYDRLHNPENCYHLELSWLNTTSKLVDDAIVGWTTQAEKYGLKLVEVPIAEAFKVPEHEPFRAAYRVKLALNPPRRSATTSVYYTAVAFGPQAPLKEDVHFYQKALLKRFNFVLDLEAPSEFPENVEIKYSWGDFNYRYTQFVHRSGVCLAQITDEGDLLLLANRLYNSRQAQAKETSKFDTGKKDNLTPNTSSSMLMRPHTLTSTHSAPLPSMQASGIIGLNVQSPHTGPHASPLIRPLKSTPIPPTIPDGRTSSSIDNGNHISSNPTFIGPTIKQQPIPSTNLPIPQTPKITADVLGTRRALVASGLTHYVTPEQIKDDIESFCQDATQLDDFYKEVTATLLPLQQASMRDRESSPQMGATTNGKELRVRTGKTSSSLLRPVRETELDSENGMDMNIEIPEFKLPDPKYVNVKKQTGGGVTGQN</sequence>
<dbReference type="InterPro" id="IPR045838">
    <property type="entry name" value="DEPDC5_CTD"/>
</dbReference>
<dbReference type="InterPro" id="IPR036388">
    <property type="entry name" value="WH-like_DNA-bd_sf"/>
</dbReference>
<dbReference type="PANTHER" id="PTHR13179:SF8">
    <property type="entry name" value="GATOR COMPLEX PROTEIN DEPDC5"/>
    <property type="match status" value="1"/>
</dbReference>
<evidence type="ECO:0000256" key="6">
    <source>
        <dbReference type="ARBA" id="ARBA00023136"/>
    </source>
</evidence>
<dbReference type="GO" id="GO:0005096">
    <property type="term" value="F:GTPase activator activity"/>
    <property type="evidence" value="ECO:0007669"/>
    <property type="project" value="InterPro"/>
</dbReference>
<keyword evidence="5" id="KW-0926">Vacuole</keyword>
<dbReference type="Proteomes" id="UP000054266">
    <property type="component" value="Unassembled WGS sequence"/>
</dbReference>
<comment type="similarity">
    <text evidence="2">Belongs to the IML1 family.</text>
</comment>
<evidence type="ECO:0000256" key="1">
    <source>
        <dbReference type="ARBA" id="ARBA00004148"/>
    </source>
</evidence>
<feature type="compositionally biased region" description="Polar residues" evidence="7">
    <location>
        <begin position="28"/>
        <end position="42"/>
    </location>
</feature>
<evidence type="ECO:0000256" key="5">
    <source>
        <dbReference type="ARBA" id="ARBA00022554"/>
    </source>
</evidence>
<reference evidence="9 10" key="1">
    <citation type="submission" date="2015-01" db="EMBL/GenBank/DDBJ databases">
        <title>The Genome Sequence of Capronia semiimmersa CBS27337.</title>
        <authorList>
            <consortium name="The Broad Institute Genomics Platform"/>
            <person name="Cuomo C."/>
            <person name="de Hoog S."/>
            <person name="Gorbushina A."/>
            <person name="Stielow B."/>
            <person name="Teixiera M."/>
            <person name="Abouelleil A."/>
            <person name="Chapman S.B."/>
            <person name="Priest M."/>
            <person name="Young S.K."/>
            <person name="Wortman J."/>
            <person name="Nusbaum C."/>
            <person name="Birren B."/>
        </authorList>
    </citation>
    <scope>NUCLEOTIDE SEQUENCE [LARGE SCALE GENOMIC DNA]</scope>
    <source>
        <strain evidence="9 10">CBS 27337</strain>
    </source>
</reference>
<dbReference type="EMBL" id="KN846961">
    <property type="protein sequence ID" value="KIW63915.1"/>
    <property type="molecule type" value="Genomic_DNA"/>
</dbReference>
<name>A0A0D2FAI2_9EURO</name>
<feature type="region of interest" description="Disordered" evidence="7">
    <location>
        <begin position="117"/>
        <end position="144"/>
    </location>
</feature>
<evidence type="ECO:0000256" key="4">
    <source>
        <dbReference type="ARBA" id="ARBA00021881"/>
    </source>
</evidence>
<feature type="compositionally biased region" description="Polar residues" evidence="7">
    <location>
        <begin position="1694"/>
        <end position="1704"/>
    </location>
</feature>
<dbReference type="InterPro" id="IPR027244">
    <property type="entry name" value="IML1"/>
</dbReference>
<proteinExistence type="inferred from homology"/>
<dbReference type="InterPro" id="IPR048255">
    <property type="entry name" value="IML1_N"/>
</dbReference>
<keyword evidence="6" id="KW-0472">Membrane</keyword>
<feature type="compositionally biased region" description="Low complexity" evidence="7">
    <location>
        <begin position="941"/>
        <end position="954"/>
    </location>
</feature>
<dbReference type="PANTHER" id="PTHR13179">
    <property type="entry name" value="DEP DOMAIN CONTAINING PROTEIN 5"/>
    <property type="match status" value="1"/>
</dbReference>
<feature type="region of interest" description="Disordered" evidence="7">
    <location>
        <begin position="869"/>
        <end position="962"/>
    </location>
</feature>
<feature type="region of interest" description="Disordered" evidence="7">
    <location>
        <begin position="651"/>
        <end position="698"/>
    </location>
</feature>
<dbReference type="InterPro" id="IPR057068">
    <property type="entry name" value="IML1_N_fung"/>
</dbReference>
<organism evidence="9 10">
    <name type="scientific">Phialophora macrospora</name>
    <dbReference type="NCBI Taxonomy" id="1851006"/>
    <lineage>
        <taxon>Eukaryota</taxon>
        <taxon>Fungi</taxon>
        <taxon>Dikarya</taxon>
        <taxon>Ascomycota</taxon>
        <taxon>Pezizomycotina</taxon>
        <taxon>Eurotiomycetes</taxon>
        <taxon>Chaetothyriomycetidae</taxon>
        <taxon>Chaetothyriales</taxon>
        <taxon>Herpotrichiellaceae</taxon>
        <taxon>Phialophora</taxon>
    </lineage>
</organism>
<dbReference type="InterPro" id="IPR036390">
    <property type="entry name" value="WH_DNA-bd_sf"/>
</dbReference>
<dbReference type="GO" id="GO:1990130">
    <property type="term" value="C:GATOR1 complex"/>
    <property type="evidence" value="ECO:0007669"/>
    <property type="project" value="TreeGrafter"/>
</dbReference>
<feature type="compositionally biased region" description="Polar residues" evidence="7">
    <location>
        <begin position="53"/>
        <end position="62"/>
    </location>
</feature>
<feature type="compositionally biased region" description="Polar residues" evidence="7">
    <location>
        <begin position="1863"/>
        <end position="1872"/>
    </location>
</feature>
<feature type="region of interest" description="Disordered" evidence="7">
    <location>
        <begin position="28"/>
        <end position="75"/>
    </location>
</feature>
<feature type="compositionally biased region" description="Basic and acidic residues" evidence="7">
    <location>
        <begin position="878"/>
        <end position="890"/>
    </location>
</feature>
<dbReference type="CDD" id="cd04449">
    <property type="entry name" value="DEP_DEPDC5-like"/>
    <property type="match status" value="1"/>
</dbReference>
<dbReference type="HOGENOM" id="CLU_000935_1_1_1"/>
<evidence type="ECO:0000313" key="9">
    <source>
        <dbReference type="EMBL" id="KIW63915.1"/>
    </source>
</evidence>
<dbReference type="SMART" id="SM00049">
    <property type="entry name" value="DEP"/>
    <property type="match status" value="1"/>
</dbReference>